<gene>
    <name evidence="2" type="ORF">BJ212DRAFT_1577643</name>
</gene>
<dbReference type="AlphaFoldDB" id="A0A9P7JCX7"/>
<reference evidence="2" key="1">
    <citation type="journal article" date="2020" name="New Phytol.">
        <title>Comparative genomics reveals dynamic genome evolution in host specialist ectomycorrhizal fungi.</title>
        <authorList>
            <person name="Lofgren L.A."/>
            <person name="Nguyen N.H."/>
            <person name="Vilgalys R."/>
            <person name="Ruytinx J."/>
            <person name="Liao H.L."/>
            <person name="Branco S."/>
            <person name="Kuo A."/>
            <person name="LaButti K."/>
            <person name="Lipzen A."/>
            <person name="Andreopoulos W."/>
            <person name="Pangilinan J."/>
            <person name="Riley R."/>
            <person name="Hundley H."/>
            <person name="Na H."/>
            <person name="Barry K."/>
            <person name="Grigoriev I.V."/>
            <person name="Stajich J.E."/>
            <person name="Kennedy P.G."/>
        </authorList>
    </citation>
    <scope>NUCLEOTIDE SEQUENCE</scope>
    <source>
        <strain evidence="2">MN1</strain>
    </source>
</reference>
<accession>A0A9P7JCX7</accession>
<proteinExistence type="predicted"/>
<keyword evidence="3" id="KW-1185">Reference proteome</keyword>
<organism evidence="2 3">
    <name type="scientific">Suillus subaureus</name>
    <dbReference type="NCBI Taxonomy" id="48587"/>
    <lineage>
        <taxon>Eukaryota</taxon>
        <taxon>Fungi</taxon>
        <taxon>Dikarya</taxon>
        <taxon>Basidiomycota</taxon>
        <taxon>Agaricomycotina</taxon>
        <taxon>Agaricomycetes</taxon>
        <taxon>Agaricomycetidae</taxon>
        <taxon>Boletales</taxon>
        <taxon>Suillineae</taxon>
        <taxon>Suillaceae</taxon>
        <taxon>Suillus</taxon>
    </lineage>
</organism>
<evidence type="ECO:0000313" key="2">
    <source>
        <dbReference type="EMBL" id="KAG1815097.1"/>
    </source>
</evidence>
<evidence type="ECO:0000313" key="3">
    <source>
        <dbReference type="Proteomes" id="UP000807769"/>
    </source>
</evidence>
<name>A0A9P7JCX7_9AGAM</name>
<dbReference type="EMBL" id="JABBWG010000019">
    <property type="protein sequence ID" value="KAG1815097.1"/>
    <property type="molecule type" value="Genomic_DNA"/>
</dbReference>
<dbReference type="InterPro" id="IPR003615">
    <property type="entry name" value="HNH_nuc"/>
</dbReference>
<dbReference type="OrthoDB" id="2626891at2759"/>
<sequence>MHQVMLVSCNITKDIGKCTDDKKLIHLAQLIYDHFIHLFEFAPSQTPESSFLTSDLSFDTLKAEESPMDQRTAKVHALIRDKFRCVVTSAIDSTAYHNQRQLVAEALDKNLSVFSTKAAYIFPASISKGISGEDNLKPEDVVNAQTIVNHLSGYDIKQELDDIKIHHLENILTLAVHVHAMFNRLDLWFEEMDTHHDMQHTYQVCGDPQTIRALPPTVTFTTDDPLHLPLPSPHYLGIHAACCKVAWLSGAKDYIEKTFGDMEEIQAMASDGSSAEALHCALIHALPSEPVF</sequence>
<feature type="domain" description="HNH nuclease" evidence="1">
    <location>
        <begin position="85"/>
        <end position="188"/>
    </location>
</feature>
<dbReference type="Pfam" id="PF13391">
    <property type="entry name" value="HNH_2"/>
    <property type="match status" value="1"/>
</dbReference>
<dbReference type="RefSeq" id="XP_041192234.1">
    <property type="nucleotide sequence ID" value="XM_041342199.1"/>
</dbReference>
<evidence type="ECO:0000259" key="1">
    <source>
        <dbReference type="Pfam" id="PF13391"/>
    </source>
</evidence>
<protein>
    <recommendedName>
        <fullName evidence="1">HNH nuclease domain-containing protein</fullName>
    </recommendedName>
</protein>
<dbReference type="GeneID" id="64636215"/>
<dbReference type="Proteomes" id="UP000807769">
    <property type="component" value="Unassembled WGS sequence"/>
</dbReference>
<comment type="caution">
    <text evidence="2">The sequence shown here is derived from an EMBL/GenBank/DDBJ whole genome shotgun (WGS) entry which is preliminary data.</text>
</comment>